<dbReference type="Gene3D" id="2.30.30.40">
    <property type="entry name" value="SH3 Domains"/>
    <property type="match status" value="1"/>
</dbReference>
<keyword evidence="7" id="KW-0479">Metal-binding</keyword>
<evidence type="ECO:0000256" key="7">
    <source>
        <dbReference type="ARBA" id="ARBA00022771"/>
    </source>
</evidence>
<reference evidence="14 15" key="1">
    <citation type="submission" date="2015-01" db="EMBL/GenBank/DDBJ databases">
        <title>Evolution of Trichinella species and genotypes.</title>
        <authorList>
            <person name="Korhonen P.K."/>
            <person name="Edoardo P."/>
            <person name="Giuseppe L.R."/>
            <person name="Gasser R.B."/>
        </authorList>
    </citation>
    <scope>NUCLEOTIDE SEQUENCE [LARGE SCALE GENOMIC DNA]</scope>
    <source>
        <strain evidence="12">ISS13</strain>
        <strain evidence="13">ISS176</strain>
    </source>
</reference>
<dbReference type="InterPro" id="IPR036028">
    <property type="entry name" value="SH3-like_dom_sf"/>
</dbReference>
<accession>A0A0V1JE23</accession>
<keyword evidence="6" id="KW-0677">Repeat</keyword>
<dbReference type="GO" id="GO:0008270">
    <property type="term" value="F:zinc ion binding"/>
    <property type="evidence" value="ECO:0007669"/>
    <property type="project" value="UniProtKB-KW"/>
</dbReference>
<dbReference type="SUPFAM" id="SSF50044">
    <property type="entry name" value="SH3-domain"/>
    <property type="match status" value="1"/>
</dbReference>
<dbReference type="InterPro" id="IPR059031">
    <property type="entry name" value="SH3_20"/>
</dbReference>
<dbReference type="Proteomes" id="UP000054826">
    <property type="component" value="Unassembled WGS sequence"/>
</dbReference>
<protein>
    <submittedName>
        <fullName evidence="13">SH3 and cysteine-rich domain-containing protein</fullName>
    </submittedName>
</protein>
<feature type="compositionally biased region" description="Acidic residues" evidence="10">
    <location>
        <begin position="134"/>
        <end position="145"/>
    </location>
</feature>
<evidence type="ECO:0000313" key="12">
    <source>
        <dbReference type="EMBL" id="KRY71846.1"/>
    </source>
</evidence>
<evidence type="ECO:0000256" key="3">
    <source>
        <dbReference type="ARBA" id="ARBA00022443"/>
    </source>
</evidence>
<evidence type="ECO:0000256" key="5">
    <source>
        <dbReference type="ARBA" id="ARBA00022490"/>
    </source>
</evidence>
<evidence type="ECO:0000256" key="2">
    <source>
        <dbReference type="ARBA" id="ARBA00004496"/>
    </source>
</evidence>
<feature type="domain" description="SH3" evidence="11">
    <location>
        <begin position="309"/>
        <end position="369"/>
    </location>
</feature>
<feature type="compositionally biased region" description="Basic and acidic residues" evidence="10">
    <location>
        <begin position="263"/>
        <end position="272"/>
    </location>
</feature>
<dbReference type="PANTHER" id="PTHR15135:SF7">
    <property type="entry name" value="STAC-LIKE, ISOFORM J"/>
    <property type="match status" value="1"/>
</dbReference>
<evidence type="ECO:0000256" key="9">
    <source>
        <dbReference type="PROSITE-ProRule" id="PRU00192"/>
    </source>
</evidence>
<dbReference type="Pfam" id="PF26085">
    <property type="entry name" value="SH3_20"/>
    <property type="match status" value="1"/>
</dbReference>
<dbReference type="GO" id="GO:0005886">
    <property type="term" value="C:plasma membrane"/>
    <property type="evidence" value="ECO:0007669"/>
    <property type="project" value="UniProtKB-SubCell"/>
</dbReference>
<keyword evidence="7" id="KW-0862">Zinc</keyword>
<dbReference type="GO" id="GO:0003009">
    <property type="term" value="P:skeletal muscle contraction"/>
    <property type="evidence" value="ECO:0007669"/>
    <property type="project" value="TreeGrafter"/>
</dbReference>
<evidence type="ECO:0000256" key="1">
    <source>
        <dbReference type="ARBA" id="ARBA00004236"/>
    </source>
</evidence>
<dbReference type="InterPro" id="IPR001452">
    <property type="entry name" value="SH3_domain"/>
</dbReference>
<dbReference type="PANTHER" id="PTHR15135">
    <property type="entry name" value="STAC"/>
    <property type="match status" value="1"/>
</dbReference>
<dbReference type="Proteomes" id="UP000054632">
    <property type="component" value="Unassembled WGS sequence"/>
</dbReference>
<keyword evidence="4" id="KW-1003">Cell membrane</keyword>
<comment type="subcellular location">
    <subcellularLocation>
        <location evidence="1">Cell membrane</location>
    </subcellularLocation>
    <subcellularLocation>
        <location evidence="2">Cytoplasm</location>
    </subcellularLocation>
</comment>
<feature type="region of interest" description="Disordered" evidence="10">
    <location>
        <begin position="122"/>
        <end position="146"/>
    </location>
</feature>
<dbReference type="Pfam" id="PF00018">
    <property type="entry name" value="SH3_1"/>
    <property type="match status" value="1"/>
</dbReference>
<dbReference type="CDD" id="cd00174">
    <property type="entry name" value="SH3"/>
    <property type="match status" value="1"/>
</dbReference>
<evidence type="ECO:0000256" key="10">
    <source>
        <dbReference type="SAM" id="MobiDB-lite"/>
    </source>
</evidence>
<evidence type="ECO:0000313" key="14">
    <source>
        <dbReference type="Proteomes" id="UP000054632"/>
    </source>
</evidence>
<gene>
    <name evidence="13" type="primary">STAC</name>
    <name evidence="12" type="ORF">T4A_2568</name>
    <name evidence="13" type="ORF">T4C_12382</name>
</gene>
<proteinExistence type="predicted"/>
<evidence type="ECO:0000256" key="4">
    <source>
        <dbReference type="ARBA" id="ARBA00022475"/>
    </source>
</evidence>
<keyword evidence="5" id="KW-0963">Cytoplasm</keyword>
<dbReference type="AlphaFoldDB" id="A0A0V1JE23"/>
<organism evidence="13 15">
    <name type="scientific">Trichinella pseudospiralis</name>
    <name type="common">Parasitic roundworm</name>
    <dbReference type="NCBI Taxonomy" id="6337"/>
    <lineage>
        <taxon>Eukaryota</taxon>
        <taxon>Metazoa</taxon>
        <taxon>Ecdysozoa</taxon>
        <taxon>Nematoda</taxon>
        <taxon>Enoplea</taxon>
        <taxon>Dorylaimia</taxon>
        <taxon>Trichinellida</taxon>
        <taxon>Trichinellidae</taxon>
        <taxon>Trichinella</taxon>
    </lineage>
</organism>
<evidence type="ECO:0000256" key="8">
    <source>
        <dbReference type="ARBA" id="ARBA00023136"/>
    </source>
</evidence>
<name>A0A0V1JE23_TRIPS</name>
<dbReference type="EMBL" id="JYDR01000052">
    <property type="protein sequence ID" value="KRY71846.1"/>
    <property type="molecule type" value="Genomic_DNA"/>
</dbReference>
<keyword evidence="3 9" id="KW-0728">SH3 domain</keyword>
<comment type="caution">
    <text evidence="13">The sequence shown here is derived from an EMBL/GenBank/DDBJ whole genome shotgun (WGS) entry which is preliminary data.</text>
</comment>
<dbReference type="GO" id="GO:0005737">
    <property type="term" value="C:cytoplasm"/>
    <property type="evidence" value="ECO:0007669"/>
    <property type="project" value="UniProtKB-SubCell"/>
</dbReference>
<feature type="region of interest" description="Disordered" evidence="10">
    <location>
        <begin position="253"/>
        <end position="272"/>
    </location>
</feature>
<dbReference type="EMBL" id="JYDV01000105">
    <property type="protein sequence ID" value="KRZ33250.1"/>
    <property type="molecule type" value="Genomic_DNA"/>
</dbReference>
<sequence length="429" mass="49439">MRCSFPVKQLANSGGVNLLSSIFCPCQSVKLNHKPCKIIDLLQLVVLFFVFLKRTGAVEKQYCNRKIKMEVGNSSAEHDQEQSEKEQQSCTAKTVAAKRWKKVFKVFKVNQAFLDLRKDHNHQRQRNKKRFENSIDEEDSEEQEEKADIVDPVYLALKHAQMISASKDDRHSCDADDSLVEETLNKQNLQELNISKILPVASSAKVELNTEENVVAIVAPSLKSQLSASALNLKALQANTSKSSGLTATTKIARAMSQPPANRTEERKKTKVSENNFNQRHFKVPRLKQPYLNMQNKSFVNYKQIKRSMFFDKYVVIHEFRAKFLGELDLRLGDIITITDVNDTDWWTGCKAEDVYGRFPKTSVERIRFHEQILLVKQNLHLWEEQRNIRLYRDQIVFGQRNAENGFVTVRTAKDHYINCPVDYLTPLT</sequence>
<evidence type="ECO:0000259" key="11">
    <source>
        <dbReference type="PROSITE" id="PS50002"/>
    </source>
</evidence>
<dbReference type="PROSITE" id="PS50002">
    <property type="entry name" value="SH3"/>
    <property type="match status" value="1"/>
</dbReference>
<keyword evidence="7" id="KW-0863">Zinc-finger</keyword>
<evidence type="ECO:0000313" key="13">
    <source>
        <dbReference type="EMBL" id="KRZ33250.1"/>
    </source>
</evidence>
<evidence type="ECO:0000256" key="6">
    <source>
        <dbReference type="ARBA" id="ARBA00022737"/>
    </source>
</evidence>
<dbReference type="GO" id="GO:1903078">
    <property type="term" value="P:positive regulation of protein localization to plasma membrane"/>
    <property type="evidence" value="ECO:0007669"/>
    <property type="project" value="TreeGrafter"/>
</dbReference>
<evidence type="ECO:0000313" key="15">
    <source>
        <dbReference type="Proteomes" id="UP000054826"/>
    </source>
</evidence>
<dbReference type="SMART" id="SM00326">
    <property type="entry name" value="SH3"/>
    <property type="match status" value="1"/>
</dbReference>
<keyword evidence="8" id="KW-0472">Membrane</keyword>
<dbReference type="InterPro" id="IPR039688">
    <property type="entry name" value="STAC1/2/3"/>
</dbReference>